<dbReference type="EMBL" id="MU157824">
    <property type="protein sequence ID" value="KAF9535500.1"/>
    <property type="molecule type" value="Genomic_DNA"/>
</dbReference>
<dbReference type="GO" id="GO:0003729">
    <property type="term" value="F:mRNA binding"/>
    <property type="evidence" value="ECO:0007669"/>
    <property type="project" value="InterPro"/>
</dbReference>
<evidence type="ECO:0000256" key="4">
    <source>
        <dbReference type="ARBA" id="ARBA00022833"/>
    </source>
</evidence>
<evidence type="ECO:0000256" key="5">
    <source>
        <dbReference type="PROSITE-ProRule" id="PRU00723"/>
    </source>
</evidence>
<dbReference type="SMART" id="SM00356">
    <property type="entry name" value="ZnF_C3H1"/>
    <property type="match status" value="2"/>
</dbReference>
<dbReference type="FunFam" id="4.10.1000.10:FF:000001">
    <property type="entry name" value="zinc finger CCCH domain-containing protein 15-like"/>
    <property type="match status" value="1"/>
</dbReference>
<feature type="region of interest" description="Disordered" evidence="6">
    <location>
        <begin position="169"/>
        <end position="237"/>
    </location>
</feature>
<protein>
    <recommendedName>
        <fullName evidence="7">C3H1-type domain-containing protein</fullName>
    </recommendedName>
</protein>
<dbReference type="InterPro" id="IPR045877">
    <property type="entry name" value="ZFP36-like"/>
</dbReference>
<feature type="compositionally biased region" description="Polar residues" evidence="6">
    <location>
        <begin position="825"/>
        <end position="834"/>
    </location>
</feature>
<evidence type="ECO:0000313" key="8">
    <source>
        <dbReference type="EMBL" id="KAF9535500.1"/>
    </source>
</evidence>
<evidence type="ECO:0000256" key="6">
    <source>
        <dbReference type="SAM" id="MobiDB-lite"/>
    </source>
</evidence>
<keyword evidence="2" id="KW-0677">Repeat</keyword>
<evidence type="ECO:0000259" key="7">
    <source>
        <dbReference type="PROSITE" id="PS50103"/>
    </source>
</evidence>
<dbReference type="SUPFAM" id="SSF90229">
    <property type="entry name" value="CCCH zinc finger"/>
    <property type="match status" value="2"/>
</dbReference>
<feature type="region of interest" description="Disordered" evidence="6">
    <location>
        <begin position="809"/>
        <end position="848"/>
    </location>
</feature>
<keyword evidence="1 5" id="KW-0479">Metal-binding</keyword>
<feature type="region of interest" description="Disordered" evidence="6">
    <location>
        <begin position="61"/>
        <end position="85"/>
    </location>
</feature>
<feature type="region of interest" description="Disordered" evidence="6">
    <location>
        <begin position="316"/>
        <end position="335"/>
    </location>
</feature>
<sequence>MNRLVQDSSSTTTATIPSQDLWISVSSLNRNGPTAIKDSLGWFYPIDPIPEANFDRENRSFRPRDTATNHNLSRQPLGTVDRHFPTLSMPARTTEKNDRGVVGGRRWVVNGSGQYLDAEVESAAWGLSDEIGRLKIGEVSSDLEEARLPIHTPPNSKLASANVAQITEASPLDSSSSNSSSPHTPDPQISHSRGASADLGSRDSLTGNALLAHPPLKNASVEAKERPHSFSGGLSNADLRRLQQVGDSDHDRQFQQQQWAQNQYRDANTEQLSYPSLTNQVHRPIPQQQYNYASNLQIHPNESNIDESHLEYNTPQQQRFGGAPPVSQGPVLNQNGLLSSPRSQFVQPRATNGAQAMNYRQNNRAFAQQAPTPNPLGYTNGHTSHLSLGNTQQLYDMMLPAPGHHDNHPAVTRVQQQHNVYRATHHHSASDPSAIRDAATLALLSNNMQAFAPNMFQPGIPPAMQLYPGQFYGAQDLAVQQLMAARLQAQYSGPYGLGAPATAQSGIPLENSATSPVSSNGQQGGPSANNRKLGLYKTELCRSWEEKGSCRYGAKCQFAHGEEELRRVSRHPKYKTEICKTFWVSGSCPYGKRCCFIHTELQGGNGNGETTPSQTPTTTTRERSNSDPDTSASISLLSRISQRAQQDGSPTATATPIMPTPTSAFPATRPPTGSLRVDTTNVDHSMKQNKSAYPTFASNGILLPAPEQVTIKSPAPVTAGPDLGRHNLARMDIVGYPSHHKRGSTSSSNPRHSFGSDDLSFSPSPPAGGHSYTLSSGSESPVQPVPTRANGHVRAGSAGNWASFSRSNLSTSAFPHGPSPAGEIMSNSPWSSNDLAVGSSRLNEKAWA</sequence>
<name>A0A9P6EU40_9AGAR</name>
<feature type="region of interest" description="Disordered" evidence="6">
    <location>
        <begin position="736"/>
        <end position="796"/>
    </location>
</feature>
<keyword evidence="3 5" id="KW-0863">Zinc-finger</keyword>
<dbReference type="Pfam" id="PF00642">
    <property type="entry name" value="zf-CCCH"/>
    <property type="match status" value="2"/>
</dbReference>
<feature type="zinc finger region" description="C3H1-type" evidence="5">
    <location>
        <begin position="573"/>
        <end position="601"/>
    </location>
</feature>
<dbReference type="InterPro" id="IPR036855">
    <property type="entry name" value="Znf_CCCH_sf"/>
</dbReference>
<feature type="compositionally biased region" description="Low complexity" evidence="6">
    <location>
        <begin position="254"/>
        <end position="263"/>
    </location>
</feature>
<dbReference type="Gene3D" id="4.10.1000.10">
    <property type="entry name" value="Zinc finger, CCCH-type"/>
    <property type="match status" value="2"/>
</dbReference>
<feature type="compositionally biased region" description="Polar residues" evidence="6">
    <location>
        <begin position="511"/>
        <end position="530"/>
    </location>
</feature>
<proteinExistence type="predicted"/>
<dbReference type="OrthoDB" id="410307at2759"/>
<feature type="zinc finger region" description="C3H1-type" evidence="5">
    <location>
        <begin position="535"/>
        <end position="563"/>
    </location>
</feature>
<dbReference type="InterPro" id="IPR000571">
    <property type="entry name" value="Znf_CCCH"/>
</dbReference>
<feature type="compositionally biased region" description="Polar residues" evidence="6">
    <location>
        <begin position="627"/>
        <end position="649"/>
    </location>
</feature>
<dbReference type="PROSITE" id="PS50103">
    <property type="entry name" value="ZF_C3H1"/>
    <property type="match status" value="2"/>
</dbReference>
<dbReference type="PANTHER" id="PTHR12547">
    <property type="entry name" value="CCCH ZINC FINGER/TIS11-RELATED"/>
    <property type="match status" value="1"/>
</dbReference>
<feature type="compositionally biased region" description="Polar residues" evidence="6">
    <location>
        <begin position="772"/>
        <end position="781"/>
    </location>
</feature>
<comment type="caution">
    <text evidence="8">The sequence shown here is derived from an EMBL/GenBank/DDBJ whole genome shotgun (WGS) entry which is preliminary data.</text>
</comment>
<dbReference type="Proteomes" id="UP000807306">
    <property type="component" value="Unassembled WGS sequence"/>
</dbReference>
<feature type="domain" description="C3H1-type" evidence="7">
    <location>
        <begin position="535"/>
        <end position="563"/>
    </location>
</feature>
<accession>A0A9P6EU40</accession>
<feature type="compositionally biased region" description="Low complexity" evidence="6">
    <location>
        <begin position="609"/>
        <end position="619"/>
    </location>
</feature>
<feature type="compositionally biased region" description="Low complexity" evidence="6">
    <location>
        <begin position="650"/>
        <end position="664"/>
    </location>
</feature>
<keyword evidence="9" id="KW-1185">Reference proteome</keyword>
<evidence type="ECO:0000256" key="1">
    <source>
        <dbReference type="ARBA" id="ARBA00022723"/>
    </source>
</evidence>
<organism evidence="8 9">
    <name type="scientific">Crepidotus variabilis</name>
    <dbReference type="NCBI Taxonomy" id="179855"/>
    <lineage>
        <taxon>Eukaryota</taxon>
        <taxon>Fungi</taxon>
        <taxon>Dikarya</taxon>
        <taxon>Basidiomycota</taxon>
        <taxon>Agaricomycotina</taxon>
        <taxon>Agaricomycetes</taxon>
        <taxon>Agaricomycetidae</taxon>
        <taxon>Agaricales</taxon>
        <taxon>Agaricineae</taxon>
        <taxon>Crepidotaceae</taxon>
        <taxon>Crepidotus</taxon>
    </lineage>
</organism>
<feature type="region of interest" description="Disordered" evidence="6">
    <location>
        <begin position="601"/>
        <end position="679"/>
    </location>
</feature>
<evidence type="ECO:0000256" key="3">
    <source>
        <dbReference type="ARBA" id="ARBA00022771"/>
    </source>
</evidence>
<dbReference type="AlphaFoldDB" id="A0A9P6EU40"/>
<feature type="region of interest" description="Disordered" evidence="6">
    <location>
        <begin position="245"/>
        <end position="264"/>
    </location>
</feature>
<feature type="domain" description="C3H1-type" evidence="7">
    <location>
        <begin position="573"/>
        <end position="601"/>
    </location>
</feature>
<gene>
    <name evidence="8" type="ORF">CPB83DRAFT_888206</name>
</gene>
<dbReference type="GO" id="GO:0008270">
    <property type="term" value="F:zinc ion binding"/>
    <property type="evidence" value="ECO:0007669"/>
    <property type="project" value="UniProtKB-KW"/>
</dbReference>
<feature type="region of interest" description="Disordered" evidence="6">
    <location>
        <begin position="506"/>
        <end position="531"/>
    </location>
</feature>
<evidence type="ECO:0000256" key="2">
    <source>
        <dbReference type="ARBA" id="ARBA00022737"/>
    </source>
</evidence>
<dbReference type="FunFam" id="4.10.1000.10:FF:000002">
    <property type="entry name" value="Zinc finger protein 36, C3H1 type-like 1"/>
    <property type="match status" value="1"/>
</dbReference>
<evidence type="ECO:0000313" key="9">
    <source>
        <dbReference type="Proteomes" id="UP000807306"/>
    </source>
</evidence>
<dbReference type="PANTHER" id="PTHR12547:SF18">
    <property type="entry name" value="PROTEIN TIS11"/>
    <property type="match status" value="1"/>
</dbReference>
<keyword evidence="4 5" id="KW-0862">Zinc</keyword>
<reference evidence="8" key="1">
    <citation type="submission" date="2020-11" db="EMBL/GenBank/DDBJ databases">
        <authorList>
            <consortium name="DOE Joint Genome Institute"/>
            <person name="Ahrendt S."/>
            <person name="Riley R."/>
            <person name="Andreopoulos W."/>
            <person name="Labutti K."/>
            <person name="Pangilinan J."/>
            <person name="Ruiz-Duenas F.J."/>
            <person name="Barrasa J.M."/>
            <person name="Sanchez-Garcia M."/>
            <person name="Camarero S."/>
            <person name="Miyauchi S."/>
            <person name="Serrano A."/>
            <person name="Linde D."/>
            <person name="Babiker R."/>
            <person name="Drula E."/>
            <person name="Ayuso-Fernandez I."/>
            <person name="Pacheco R."/>
            <person name="Padilla G."/>
            <person name="Ferreira P."/>
            <person name="Barriuso J."/>
            <person name="Kellner H."/>
            <person name="Castanera R."/>
            <person name="Alfaro M."/>
            <person name="Ramirez L."/>
            <person name="Pisabarro A.G."/>
            <person name="Kuo A."/>
            <person name="Tritt A."/>
            <person name="Lipzen A."/>
            <person name="He G."/>
            <person name="Yan M."/>
            <person name="Ng V."/>
            <person name="Cullen D."/>
            <person name="Martin F."/>
            <person name="Rosso M.-N."/>
            <person name="Henrissat B."/>
            <person name="Hibbett D."/>
            <person name="Martinez A.T."/>
            <person name="Grigoriev I.V."/>
        </authorList>
    </citation>
    <scope>NUCLEOTIDE SEQUENCE</scope>
    <source>
        <strain evidence="8">CBS 506.95</strain>
    </source>
</reference>